<dbReference type="Proteomes" id="UP000198817">
    <property type="component" value="Unassembled WGS sequence"/>
</dbReference>
<dbReference type="InterPro" id="IPR003010">
    <property type="entry name" value="C-N_Hydrolase"/>
</dbReference>
<sequence>MRIAQLQLSVQEETEKNLDGLERMMEQAASEKPDLVTAGEMFTCPYVTEKFPAYAEPEGGRTWQRLSALAAAHHVYLAAGSVPERDEAGRIYNTAYVFDREGRQIAKHRKVHLFDIYLENGDGYRESATLTPGDYFTVFDTEFGRIGVLICFDIRFAEAARIEADCGAKAILVPGAFNMTTGPAHWELSFRMRAVDNQVFMIGTSDARNPDSGYTSWGHSILTDPWGRVVGQMEEQEGYMIHDIDLSMADQIRRQLPILSARRRDLYCIKTGEGVVE</sequence>
<dbReference type="GO" id="GO:0006528">
    <property type="term" value="P:asparagine metabolic process"/>
    <property type="evidence" value="ECO:0007669"/>
    <property type="project" value="TreeGrafter"/>
</dbReference>
<proteinExistence type="predicted"/>
<dbReference type="GO" id="GO:0006541">
    <property type="term" value="P:glutamine metabolic process"/>
    <property type="evidence" value="ECO:0007669"/>
    <property type="project" value="TreeGrafter"/>
</dbReference>
<accession>A0A1I7G011</accession>
<evidence type="ECO:0000313" key="4">
    <source>
        <dbReference type="Proteomes" id="UP000198817"/>
    </source>
</evidence>
<dbReference type="PROSITE" id="PS50263">
    <property type="entry name" value="CN_HYDROLASE"/>
    <property type="match status" value="1"/>
</dbReference>
<protein>
    <submittedName>
        <fullName evidence="3">Predicted amidohydrolase</fullName>
    </submittedName>
</protein>
<keyword evidence="1 3" id="KW-0378">Hydrolase</keyword>
<dbReference type="CDD" id="cd07572">
    <property type="entry name" value="nit"/>
    <property type="match status" value="1"/>
</dbReference>
<evidence type="ECO:0000259" key="2">
    <source>
        <dbReference type="PROSITE" id="PS50263"/>
    </source>
</evidence>
<dbReference type="GO" id="GO:0050152">
    <property type="term" value="F:omega-amidase activity"/>
    <property type="evidence" value="ECO:0007669"/>
    <property type="project" value="TreeGrafter"/>
</dbReference>
<dbReference type="STRING" id="155865.SAMN05216515_10474"/>
<evidence type="ECO:0000256" key="1">
    <source>
        <dbReference type="ARBA" id="ARBA00022801"/>
    </source>
</evidence>
<gene>
    <name evidence="3" type="ORF">SAMN05216508_10457</name>
</gene>
<organism evidence="3 4">
    <name type="scientific">Eubacterium pyruvativorans</name>
    <dbReference type="NCBI Taxonomy" id="155865"/>
    <lineage>
        <taxon>Bacteria</taxon>
        <taxon>Bacillati</taxon>
        <taxon>Bacillota</taxon>
        <taxon>Clostridia</taxon>
        <taxon>Eubacteriales</taxon>
        <taxon>Eubacteriaceae</taxon>
        <taxon>Eubacterium</taxon>
    </lineage>
</organism>
<evidence type="ECO:0000313" key="3">
    <source>
        <dbReference type="EMBL" id="SFU41747.1"/>
    </source>
</evidence>
<dbReference type="AlphaFoldDB" id="A0A1I7G011"/>
<dbReference type="SUPFAM" id="SSF56317">
    <property type="entry name" value="Carbon-nitrogen hydrolase"/>
    <property type="match status" value="1"/>
</dbReference>
<dbReference type="PANTHER" id="PTHR23088">
    <property type="entry name" value="NITRILASE-RELATED"/>
    <property type="match status" value="1"/>
</dbReference>
<dbReference type="GO" id="GO:0006107">
    <property type="term" value="P:oxaloacetate metabolic process"/>
    <property type="evidence" value="ECO:0007669"/>
    <property type="project" value="TreeGrafter"/>
</dbReference>
<dbReference type="RefSeq" id="WP_090470316.1">
    <property type="nucleotide sequence ID" value="NZ_FOWF01000004.1"/>
</dbReference>
<dbReference type="OrthoDB" id="9811121at2"/>
<keyword evidence="4" id="KW-1185">Reference proteome</keyword>
<reference evidence="3 4" key="1">
    <citation type="submission" date="2016-10" db="EMBL/GenBank/DDBJ databases">
        <authorList>
            <person name="de Groot N.N."/>
        </authorList>
    </citation>
    <scope>NUCLEOTIDE SEQUENCE [LARGE SCALE GENOMIC DNA]</scope>
    <source>
        <strain evidence="3 4">KHGC13</strain>
    </source>
</reference>
<dbReference type="Gene3D" id="3.60.110.10">
    <property type="entry name" value="Carbon-nitrogen hydrolase"/>
    <property type="match status" value="1"/>
</dbReference>
<dbReference type="InterPro" id="IPR036526">
    <property type="entry name" value="C-N_Hydrolase_sf"/>
</dbReference>
<dbReference type="EMBL" id="FPBT01000004">
    <property type="protein sequence ID" value="SFU41747.1"/>
    <property type="molecule type" value="Genomic_DNA"/>
</dbReference>
<dbReference type="Pfam" id="PF00795">
    <property type="entry name" value="CN_hydrolase"/>
    <property type="match status" value="1"/>
</dbReference>
<name>A0A1I7G011_9FIRM</name>
<dbReference type="InterPro" id="IPR045254">
    <property type="entry name" value="Nit1/2_C-N_Hydrolase"/>
</dbReference>
<dbReference type="PANTHER" id="PTHR23088:SF30">
    <property type="entry name" value="OMEGA-AMIDASE NIT2"/>
    <property type="match status" value="1"/>
</dbReference>
<feature type="domain" description="CN hydrolase" evidence="2">
    <location>
        <begin position="1"/>
        <end position="246"/>
    </location>
</feature>